<keyword evidence="2" id="KW-1185">Reference proteome</keyword>
<dbReference type="Proteomes" id="UP001148018">
    <property type="component" value="Unassembled WGS sequence"/>
</dbReference>
<accession>A0A9Q0DCN3</accession>
<sequence>EEEQPRQTCVVTALGGTTYSTPCCTAQHWAVQPTVHPAVQPSTGRYNLQYTLLYSPALGCTPYSTPCCTPYSTPCCTAQHWVVQPTQYTLLYSPALGCSLG</sequence>
<evidence type="ECO:0000313" key="1">
    <source>
        <dbReference type="EMBL" id="KAJ3586004.1"/>
    </source>
</evidence>
<reference evidence="1" key="1">
    <citation type="submission" date="2022-07" db="EMBL/GenBank/DDBJ databases">
        <title>Chromosome-level genome of Muraenolepis orangiensis.</title>
        <authorList>
            <person name="Kim J."/>
        </authorList>
    </citation>
    <scope>NUCLEOTIDE SEQUENCE</scope>
    <source>
        <strain evidence="1">KU_S4_2022</strain>
        <tissue evidence="1">Muscle</tissue>
    </source>
</reference>
<organism evidence="1 2">
    <name type="scientific">Muraenolepis orangiensis</name>
    <name type="common">Patagonian moray cod</name>
    <dbReference type="NCBI Taxonomy" id="630683"/>
    <lineage>
        <taxon>Eukaryota</taxon>
        <taxon>Metazoa</taxon>
        <taxon>Chordata</taxon>
        <taxon>Craniata</taxon>
        <taxon>Vertebrata</taxon>
        <taxon>Euteleostomi</taxon>
        <taxon>Actinopterygii</taxon>
        <taxon>Neopterygii</taxon>
        <taxon>Teleostei</taxon>
        <taxon>Neoteleostei</taxon>
        <taxon>Acanthomorphata</taxon>
        <taxon>Zeiogadaria</taxon>
        <taxon>Gadariae</taxon>
        <taxon>Gadiformes</taxon>
        <taxon>Muraenolepidoidei</taxon>
        <taxon>Muraenolepididae</taxon>
        <taxon>Muraenolepis</taxon>
    </lineage>
</organism>
<name>A0A9Q0DCN3_9TELE</name>
<dbReference type="AlphaFoldDB" id="A0A9Q0DCN3"/>
<evidence type="ECO:0000313" key="2">
    <source>
        <dbReference type="Proteomes" id="UP001148018"/>
    </source>
</evidence>
<dbReference type="EMBL" id="JANIIK010000117">
    <property type="protein sequence ID" value="KAJ3586004.1"/>
    <property type="molecule type" value="Genomic_DNA"/>
</dbReference>
<comment type="caution">
    <text evidence="1">The sequence shown here is derived from an EMBL/GenBank/DDBJ whole genome shotgun (WGS) entry which is preliminary data.</text>
</comment>
<protein>
    <submittedName>
        <fullName evidence="1">Uncharacterized protein</fullName>
    </submittedName>
</protein>
<feature type="non-terminal residue" evidence="1">
    <location>
        <position position="1"/>
    </location>
</feature>
<proteinExistence type="predicted"/>
<gene>
    <name evidence="1" type="ORF">NHX12_012406</name>
</gene>